<dbReference type="CDD" id="cd01951">
    <property type="entry name" value="lectin_L-type"/>
    <property type="match status" value="1"/>
</dbReference>
<dbReference type="SUPFAM" id="SSF49899">
    <property type="entry name" value="Concanavalin A-like lectins/glucanases"/>
    <property type="match status" value="1"/>
</dbReference>
<dbReference type="PANTHER" id="PTHR32401">
    <property type="entry name" value="CONCANAVALIN A-LIKE LECTIN FAMILY PROTEIN"/>
    <property type="match status" value="1"/>
</dbReference>
<dbReference type="GO" id="GO:0030246">
    <property type="term" value="F:carbohydrate binding"/>
    <property type="evidence" value="ECO:0007669"/>
    <property type="project" value="InterPro"/>
</dbReference>
<accession>A6GAY8</accession>
<evidence type="ECO:0000313" key="4">
    <source>
        <dbReference type="Proteomes" id="UP000005801"/>
    </source>
</evidence>
<dbReference type="Pfam" id="PF00139">
    <property type="entry name" value="Lectin_legB"/>
    <property type="match status" value="1"/>
</dbReference>
<dbReference type="Gene3D" id="2.60.120.200">
    <property type="match status" value="1"/>
</dbReference>
<dbReference type="InterPro" id="IPR050258">
    <property type="entry name" value="Leguminous_Lectin"/>
</dbReference>
<organism evidence="3 4">
    <name type="scientific">Plesiocystis pacifica SIR-1</name>
    <dbReference type="NCBI Taxonomy" id="391625"/>
    <lineage>
        <taxon>Bacteria</taxon>
        <taxon>Pseudomonadati</taxon>
        <taxon>Myxococcota</taxon>
        <taxon>Polyangia</taxon>
        <taxon>Nannocystales</taxon>
        <taxon>Nannocystaceae</taxon>
        <taxon>Plesiocystis</taxon>
    </lineage>
</organism>
<dbReference type="eggNOG" id="COG2133">
    <property type="taxonomic scope" value="Bacteria"/>
</dbReference>
<dbReference type="PROSITE" id="PS51257">
    <property type="entry name" value="PROKAR_LIPOPROTEIN"/>
    <property type="match status" value="1"/>
</dbReference>
<feature type="compositionally biased region" description="Acidic residues" evidence="1">
    <location>
        <begin position="35"/>
        <end position="47"/>
    </location>
</feature>
<evidence type="ECO:0000256" key="1">
    <source>
        <dbReference type="SAM" id="MobiDB-lite"/>
    </source>
</evidence>
<dbReference type="InterPro" id="IPR001220">
    <property type="entry name" value="Legume_lectin_dom"/>
</dbReference>
<keyword evidence="4" id="KW-1185">Reference proteome</keyword>
<dbReference type="Proteomes" id="UP000005801">
    <property type="component" value="Unassembled WGS sequence"/>
</dbReference>
<dbReference type="PROSITE" id="PS00307">
    <property type="entry name" value="LECTIN_LEGUME_BETA"/>
    <property type="match status" value="1"/>
</dbReference>
<protein>
    <recommendedName>
        <fullName evidence="2">Legume lectin domain-containing protein</fullName>
    </recommendedName>
</protein>
<dbReference type="InterPro" id="IPR056573">
    <property type="entry name" value="Lectin_L-type_dom"/>
</dbReference>
<dbReference type="InterPro" id="IPR013320">
    <property type="entry name" value="ConA-like_dom_sf"/>
</dbReference>
<evidence type="ECO:0000313" key="3">
    <source>
        <dbReference type="EMBL" id="EDM76973.1"/>
    </source>
</evidence>
<sequence>MSMSVSRSRLAPTAASLLLGCASLNPDYDGGAETGESDAAEIGDADEGTGSTGGSGTAGTTDSTDSTTADTSETDTGGAGICRGSERFCDEVGAYCDEQGDLVRCEFLEVSGCIGHTITDCETQLGPGAICQVEGEGAACAQPGTSFSLTELCASGLELFGDAGCYYAGQAPIGVTVTQPLEDTRGGVFYPAPMPLAKFSTSFSFELRDVGGGTDANGISGADGLSLIIHGDPGYTTGFLGYTMLDSYVAVEFDTWKNNNDDSSNHVGVMLNGSSHGPSQPEVAIPGSFEDGSVWYAWVDYDGAALRVYVSSGPDKPGAPVHSQAVDLSAHLGASSGRFGFGGSTGSGWESSIVRSWTYVGQDAP</sequence>
<comment type="caution">
    <text evidence="3">The sequence shown here is derived from an EMBL/GenBank/DDBJ whole genome shotgun (WGS) entry which is preliminary data.</text>
</comment>
<evidence type="ECO:0000259" key="2">
    <source>
        <dbReference type="Pfam" id="PF00139"/>
    </source>
</evidence>
<dbReference type="STRING" id="391625.PPSIR1_13205"/>
<proteinExistence type="predicted"/>
<name>A6GAY8_9BACT</name>
<dbReference type="EMBL" id="ABCS01000054">
    <property type="protein sequence ID" value="EDM76973.1"/>
    <property type="molecule type" value="Genomic_DNA"/>
</dbReference>
<dbReference type="AlphaFoldDB" id="A6GAY8"/>
<feature type="region of interest" description="Disordered" evidence="1">
    <location>
        <begin position="29"/>
        <end position="77"/>
    </location>
</feature>
<feature type="compositionally biased region" description="Low complexity" evidence="1">
    <location>
        <begin position="58"/>
        <end position="76"/>
    </location>
</feature>
<dbReference type="PANTHER" id="PTHR32401:SF48">
    <property type="entry name" value="LEGUME LECTIN DOMAIN-CONTAINING PROTEIN"/>
    <property type="match status" value="1"/>
</dbReference>
<reference evidence="3 4" key="1">
    <citation type="submission" date="2007-06" db="EMBL/GenBank/DDBJ databases">
        <authorList>
            <person name="Shimkets L."/>
            <person name="Ferriera S."/>
            <person name="Johnson J."/>
            <person name="Kravitz S."/>
            <person name="Beeson K."/>
            <person name="Sutton G."/>
            <person name="Rogers Y.-H."/>
            <person name="Friedman R."/>
            <person name="Frazier M."/>
            <person name="Venter J.C."/>
        </authorList>
    </citation>
    <scope>NUCLEOTIDE SEQUENCE [LARGE SCALE GENOMIC DNA]</scope>
    <source>
        <strain evidence="3 4">SIR-1</strain>
    </source>
</reference>
<feature type="domain" description="Legume lectin" evidence="2">
    <location>
        <begin position="182"/>
        <end position="360"/>
    </location>
</feature>
<dbReference type="InterPro" id="IPR019825">
    <property type="entry name" value="Lectin_legB_Mn/Ca_BS"/>
</dbReference>
<gene>
    <name evidence="3" type="ORF">PPSIR1_13205</name>
</gene>